<reference evidence="2" key="1">
    <citation type="submission" date="2022-03" db="EMBL/GenBank/DDBJ databases">
        <title>Pseudomonas marianensis sp. nov., a marine bacterium isolated from deep-sea sediments of the Mariana Trench.</title>
        <authorList>
            <person name="Wei Y."/>
        </authorList>
    </citation>
    <scope>NUCLEOTIDE SEQUENCE</scope>
    <source>
        <strain evidence="2">PS1</strain>
    </source>
</reference>
<dbReference type="InterPro" id="IPR052896">
    <property type="entry name" value="GGT-like_enzyme"/>
</dbReference>
<dbReference type="InterPro" id="IPR029055">
    <property type="entry name" value="Ntn_hydrolases_N"/>
</dbReference>
<evidence type="ECO:0000256" key="1">
    <source>
        <dbReference type="SAM" id="MobiDB-lite"/>
    </source>
</evidence>
<comment type="caution">
    <text evidence="2">The sequence shown here is derived from an EMBL/GenBank/DDBJ whole genome shotgun (WGS) entry which is preliminary data.</text>
</comment>
<keyword evidence="3" id="KW-1185">Reference proteome</keyword>
<proteinExistence type="predicted"/>
<organism evidence="2 3">
    <name type="scientific">Stutzerimonas marianensis</name>
    <dbReference type="NCBI Taxonomy" id="2929513"/>
    <lineage>
        <taxon>Bacteria</taxon>
        <taxon>Pseudomonadati</taxon>
        <taxon>Pseudomonadota</taxon>
        <taxon>Gammaproteobacteria</taxon>
        <taxon>Pseudomonadales</taxon>
        <taxon>Pseudomonadaceae</taxon>
        <taxon>Stutzerimonas</taxon>
    </lineage>
</organism>
<accession>A0A9X1WCC0</accession>
<dbReference type="PANTHER" id="PTHR43881">
    <property type="entry name" value="GAMMA-GLUTAMYLTRANSPEPTIDASE (AFU_ORTHOLOGUE AFUA_4G13580)"/>
    <property type="match status" value="1"/>
</dbReference>
<dbReference type="Gene3D" id="1.10.246.130">
    <property type="match status" value="1"/>
</dbReference>
<dbReference type="PRINTS" id="PR01210">
    <property type="entry name" value="GGTRANSPTASE"/>
</dbReference>
<sequence length="529" mass="57118">MLAESRRGVICTPHPAATAAGMRMLEAGGSAIDAMLAASAMLAAVYPHMTGLGGDALWMIHDHRVRTIVGIGQAGQRLPAGGRIGLRGPSAVATTAGALASWQIAQTISRNEWGSRLGWADLLGDAAETAQQGVEISASQLFWQGQRRELIEGLPDLHRLCKLDGNWLQQGDRLRQPQLADTLRQLARHGVDDFYQGELAQAFAEAFARLDCGLTRDDLAATRAAEVDPISVRYRQGRLFNVAPPCQGLYTLQAMAALQHKAMGELGNGSARYYHVLVEAIKQALMRRNHELHDPITSGWDYAASLSDASTADYAERIDEGRAAAWAEPGRPADTVWMAATDAEGRTACLIQSLFHDFGSGCILGDTGVLWQNRAAGFNADPAHPNAWAPGKRPAHTLNPSCYLADDGRRLFFGTQGGDGQPQTQMVLASQLVDFQRPIDEALRMPRFLLGRSFFDSTDNLKLEADIEPSVIQTLQAMGHDVETIPALSPYTGQAGAIAIETDGRRFAMHDPRGQGNSLGQPERTGTPD</sequence>
<protein>
    <submittedName>
        <fullName evidence="2">Gamma-glutamyltransferase</fullName>
        <ecNumber evidence="2">2.3.2.2</ecNumber>
    </submittedName>
</protein>
<keyword evidence="2" id="KW-0012">Acyltransferase</keyword>
<dbReference type="InterPro" id="IPR043137">
    <property type="entry name" value="GGT_ssub_C"/>
</dbReference>
<dbReference type="Proteomes" id="UP001139682">
    <property type="component" value="Unassembled WGS sequence"/>
</dbReference>
<dbReference type="RefSeq" id="WP_243607257.1">
    <property type="nucleotide sequence ID" value="NZ_JALGRD010000010.1"/>
</dbReference>
<dbReference type="Pfam" id="PF01019">
    <property type="entry name" value="G_glu_transpept"/>
    <property type="match status" value="1"/>
</dbReference>
<dbReference type="SUPFAM" id="SSF56235">
    <property type="entry name" value="N-terminal nucleophile aminohydrolases (Ntn hydrolases)"/>
    <property type="match status" value="1"/>
</dbReference>
<dbReference type="EC" id="2.3.2.2" evidence="2"/>
<evidence type="ECO:0000313" key="3">
    <source>
        <dbReference type="Proteomes" id="UP001139682"/>
    </source>
</evidence>
<name>A0A9X1WCC0_9GAMM</name>
<dbReference type="EMBL" id="JALGRD010000010">
    <property type="protein sequence ID" value="MCJ0975203.1"/>
    <property type="molecule type" value="Genomic_DNA"/>
</dbReference>
<dbReference type="InterPro" id="IPR043138">
    <property type="entry name" value="GGT_lsub"/>
</dbReference>
<dbReference type="AlphaFoldDB" id="A0A9X1WCC0"/>
<feature type="region of interest" description="Disordered" evidence="1">
    <location>
        <begin position="508"/>
        <end position="529"/>
    </location>
</feature>
<keyword evidence="2" id="KW-0808">Transferase</keyword>
<dbReference type="Gene3D" id="3.60.20.40">
    <property type="match status" value="1"/>
</dbReference>
<gene>
    <name evidence="2" type="ORF">MST27_17680</name>
</gene>
<dbReference type="PANTHER" id="PTHR43881:SF5">
    <property type="entry name" value="GAMMA-GLUTAMYLTRANSPEPTIDASE"/>
    <property type="match status" value="1"/>
</dbReference>
<dbReference type="GO" id="GO:0103068">
    <property type="term" value="F:leukotriene C4 gamma-glutamyl transferase activity"/>
    <property type="evidence" value="ECO:0007669"/>
    <property type="project" value="UniProtKB-EC"/>
</dbReference>
<evidence type="ECO:0000313" key="2">
    <source>
        <dbReference type="EMBL" id="MCJ0975203.1"/>
    </source>
</evidence>